<evidence type="ECO:0000256" key="4">
    <source>
        <dbReference type="ARBA" id="ARBA00023163"/>
    </source>
</evidence>
<dbReference type="SUPFAM" id="SSF54171">
    <property type="entry name" value="DNA-binding domain"/>
    <property type="match status" value="1"/>
</dbReference>
<dbReference type="GO" id="GO:0003700">
    <property type="term" value="F:DNA-binding transcription factor activity"/>
    <property type="evidence" value="ECO:0007669"/>
    <property type="project" value="InterPro"/>
</dbReference>
<evidence type="ECO:0000256" key="3">
    <source>
        <dbReference type="ARBA" id="ARBA00023125"/>
    </source>
</evidence>
<organism evidence="8 9">
    <name type="scientific">Quercus rubra</name>
    <name type="common">Northern red oak</name>
    <name type="synonym">Quercus borealis</name>
    <dbReference type="NCBI Taxonomy" id="3512"/>
    <lineage>
        <taxon>Eukaryota</taxon>
        <taxon>Viridiplantae</taxon>
        <taxon>Streptophyta</taxon>
        <taxon>Embryophyta</taxon>
        <taxon>Tracheophyta</taxon>
        <taxon>Spermatophyta</taxon>
        <taxon>Magnoliopsida</taxon>
        <taxon>eudicotyledons</taxon>
        <taxon>Gunneridae</taxon>
        <taxon>Pentapetalae</taxon>
        <taxon>rosids</taxon>
        <taxon>fabids</taxon>
        <taxon>Fagales</taxon>
        <taxon>Fagaceae</taxon>
        <taxon>Quercus</taxon>
    </lineage>
</organism>
<dbReference type="InterPro" id="IPR001471">
    <property type="entry name" value="AP2/ERF_dom"/>
</dbReference>
<gene>
    <name evidence="8" type="ORF">RGQ29_016990</name>
</gene>
<reference evidence="8 9" key="1">
    <citation type="journal article" date="2023" name="G3 (Bethesda)">
        <title>A haplotype-resolved chromosome-scale genome for Quercus rubra L. provides insights into the genetics of adaptive traits for red oak species.</title>
        <authorList>
            <person name="Kapoor B."/>
            <person name="Jenkins J."/>
            <person name="Schmutz J."/>
            <person name="Zhebentyayeva T."/>
            <person name="Kuelheim C."/>
            <person name="Coggeshall M."/>
            <person name="Heim C."/>
            <person name="Lasky J.R."/>
            <person name="Leites L."/>
            <person name="Islam-Faridi N."/>
            <person name="Romero-Severson J."/>
            <person name="DeLeo V.L."/>
            <person name="Lucas S.M."/>
            <person name="Lazic D."/>
            <person name="Gailing O."/>
            <person name="Carlson J."/>
            <person name="Staton M."/>
        </authorList>
    </citation>
    <scope>NUCLEOTIDE SEQUENCE [LARGE SCALE GENOMIC DNA]</scope>
    <source>
        <strain evidence="8">Pseudo-F2</strain>
    </source>
</reference>
<dbReference type="InterPro" id="IPR044808">
    <property type="entry name" value="ERF_plant"/>
</dbReference>
<evidence type="ECO:0000256" key="2">
    <source>
        <dbReference type="ARBA" id="ARBA00023015"/>
    </source>
</evidence>
<dbReference type="PANTHER" id="PTHR31190:SF449">
    <property type="entry name" value="AP2_ERF DOMAIN-CONTAINING PROTEIN"/>
    <property type="match status" value="1"/>
</dbReference>
<dbReference type="PROSITE" id="PS51032">
    <property type="entry name" value="AP2_ERF"/>
    <property type="match status" value="1"/>
</dbReference>
<dbReference type="CDD" id="cd00018">
    <property type="entry name" value="AP2"/>
    <property type="match status" value="1"/>
</dbReference>
<dbReference type="Gene3D" id="3.30.730.10">
    <property type="entry name" value="AP2/ERF domain"/>
    <property type="match status" value="1"/>
</dbReference>
<sequence>MFGETGSESDYALLESITQHLLSNDIDNTTTSFSANVYDNNYNNINNKPLYCRSSSFSSLFLTESWGDLPLKVDDNEDMVVYSALRDAVNNGWVPLCQSNDITGTTSMMMMTTATTTAATTKNNDLNIVDLENTHHHVGGEAREVHTQKSGTNFRGVRRRPWGKYAAEIRDPKKNGARVWLGTFEVAEDAALAYDKAAFKMRGSKAKLNFPHLIGSSSECDQPVRVGVKRGSAEPSTLTLKPELKKNKFVGSSAAHEAGSNVETLLDVFELRSAMANTWPHVLG</sequence>
<dbReference type="GO" id="GO:0005634">
    <property type="term" value="C:nucleus"/>
    <property type="evidence" value="ECO:0007669"/>
    <property type="project" value="UniProtKB-SubCell"/>
</dbReference>
<dbReference type="PANTHER" id="PTHR31190">
    <property type="entry name" value="DNA-BINDING DOMAIN"/>
    <property type="match status" value="1"/>
</dbReference>
<name>A0AAN7FG19_QUERU</name>
<evidence type="ECO:0000313" key="8">
    <source>
        <dbReference type="EMBL" id="KAK4592680.1"/>
    </source>
</evidence>
<protein>
    <recommendedName>
        <fullName evidence="7">AP2/ERF domain-containing protein</fullName>
    </recommendedName>
</protein>
<proteinExistence type="inferred from homology"/>
<comment type="caution">
    <text evidence="8">The sequence shown here is derived from an EMBL/GenBank/DDBJ whole genome shotgun (WGS) entry which is preliminary data.</text>
</comment>
<keyword evidence="5" id="KW-0539">Nucleus</keyword>
<feature type="domain" description="AP2/ERF" evidence="7">
    <location>
        <begin position="153"/>
        <end position="211"/>
    </location>
</feature>
<evidence type="ECO:0000313" key="9">
    <source>
        <dbReference type="Proteomes" id="UP001324115"/>
    </source>
</evidence>
<keyword evidence="3" id="KW-0238">DNA-binding</keyword>
<keyword evidence="9" id="KW-1185">Reference proteome</keyword>
<comment type="subcellular location">
    <subcellularLocation>
        <location evidence="1">Nucleus</location>
    </subcellularLocation>
</comment>
<comment type="similarity">
    <text evidence="6">Belongs to the AP2/ERF transcription factor family. ERF subfamily.</text>
</comment>
<dbReference type="InterPro" id="IPR036955">
    <property type="entry name" value="AP2/ERF_dom_sf"/>
</dbReference>
<keyword evidence="4" id="KW-0804">Transcription</keyword>
<evidence type="ECO:0000256" key="5">
    <source>
        <dbReference type="ARBA" id="ARBA00023242"/>
    </source>
</evidence>
<dbReference type="FunFam" id="3.30.730.10:FF:000001">
    <property type="entry name" value="Ethylene-responsive transcription factor 2"/>
    <property type="match status" value="1"/>
</dbReference>
<dbReference type="Pfam" id="PF00847">
    <property type="entry name" value="AP2"/>
    <property type="match status" value="1"/>
</dbReference>
<dbReference type="AlphaFoldDB" id="A0AAN7FG19"/>
<dbReference type="Proteomes" id="UP001324115">
    <property type="component" value="Unassembled WGS sequence"/>
</dbReference>
<dbReference type="PRINTS" id="PR00367">
    <property type="entry name" value="ETHRSPELEMNT"/>
</dbReference>
<dbReference type="GO" id="GO:0009873">
    <property type="term" value="P:ethylene-activated signaling pathway"/>
    <property type="evidence" value="ECO:0007669"/>
    <property type="project" value="InterPro"/>
</dbReference>
<dbReference type="SMART" id="SM00380">
    <property type="entry name" value="AP2"/>
    <property type="match status" value="1"/>
</dbReference>
<dbReference type="EMBL" id="JAXUIC010000004">
    <property type="protein sequence ID" value="KAK4592680.1"/>
    <property type="molecule type" value="Genomic_DNA"/>
</dbReference>
<dbReference type="InterPro" id="IPR016177">
    <property type="entry name" value="DNA-bd_dom_sf"/>
</dbReference>
<evidence type="ECO:0000256" key="1">
    <source>
        <dbReference type="ARBA" id="ARBA00004123"/>
    </source>
</evidence>
<accession>A0AAN7FG19</accession>
<evidence type="ECO:0000259" key="7">
    <source>
        <dbReference type="PROSITE" id="PS51032"/>
    </source>
</evidence>
<keyword evidence="2" id="KW-0805">Transcription regulation</keyword>
<evidence type="ECO:0000256" key="6">
    <source>
        <dbReference type="ARBA" id="ARBA00024343"/>
    </source>
</evidence>
<dbReference type="GO" id="GO:0003677">
    <property type="term" value="F:DNA binding"/>
    <property type="evidence" value="ECO:0007669"/>
    <property type="project" value="UniProtKB-KW"/>
</dbReference>